<proteinExistence type="predicted"/>
<comment type="caution">
    <text evidence="1">The sequence shown here is derived from an EMBL/GenBank/DDBJ whole genome shotgun (WGS) entry which is preliminary data.</text>
</comment>
<accession>A0AAN8NG08</accession>
<evidence type="ECO:0000313" key="1">
    <source>
        <dbReference type="EMBL" id="KAK6506183.1"/>
    </source>
</evidence>
<evidence type="ECO:0000313" key="2">
    <source>
        <dbReference type="Proteomes" id="UP001307849"/>
    </source>
</evidence>
<organism evidence="1 2">
    <name type="scientific">Arthrobotrys conoides</name>
    <dbReference type="NCBI Taxonomy" id="74498"/>
    <lineage>
        <taxon>Eukaryota</taxon>
        <taxon>Fungi</taxon>
        <taxon>Dikarya</taxon>
        <taxon>Ascomycota</taxon>
        <taxon>Pezizomycotina</taxon>
        <taxon>Orbiliomycetes</taxon>
        <taxon>Orbiliales</taxon>
        <taxon>Orbiliaceae</taxon>
        <taxon>Arthrobotrys</taxon>
    </lineage>
</organism>
<sequence>MTTSSDEERKNGSAVEQALQQLKRTTMLNLGVNYSSIGDFYKRNLILKQCVQSFISDRKAFLDAKAKRDQRETAKIELLPTEIMLVLVDHMPLADAKKFSLCSQRCRAVAVRRIFEKVHCENRPAEERLGRASWPVLVQNFAKYTKSVVLTADVRVRSRGGVLQLAPDFNVEYPARQFFDVGIIEATQPFKNLHSLELIDTCGITWLGFCDGMSRVLSTCRSLKTLSITPYLIEEKAPAFTYDSVNLDIPFSSEHIRPLAANHARLSKLVINFEDEKDYRFNIDVENFFHLLRFCGPATATVEIAEVKLSIPFQNWCNTSQQNGENHNYLFLRLPALRELVIRSQDILKHPVIPIHTPEDLLLEQIKTLTIPYYPEKPDITIQLLSQCPEVSTINVVIQYTTSDMAAEHFGYKGSMYLSLYAKRLWQDHEAAYPDHKRLESIGLYEQTSSCDDDIIFHHREYFIASTSDNGIELQTK</sequence>
<protein>
    <recommendedName>
        <fullName evidence="3">F-box domain-containing protein</fullName>
    </recommendedName>
</protein>
<dbReference type="InterPro" id="IPR032675">
    <property type="entry name" value="LRR_dom_sf"/>
</dbReference>
<dbReference type="Gene3D" id="3.80.10.10">
    <property type="entry name" value="Ribonuclease Inhibitor"/>
    <property type="match status" value="1"/>
</dbReference>
<keyword evidence="2" id="KW-1185">Reference proteome</keyword>
<evidence type="ECO:0008006" key="3">
    <source>
        <dbReference type="Google" id="ProtNLM"/>
    </source>
</evidence>
<reference evidence="1 2" key="1">
    <citation type="submission" date="2019-10" db="EMBL/GenBank/DDBJ databases">
        <authorList>
            <person name="Palmer J.M."/>
        </authorList>
    </citation>
    <scope>NUCLEOTIDE SEQUENCE [LARGE SCALE GENOMIC DNA]</scope>
    <source>
        <strain evidence="1 2">TWF506</strain>
    </source>
</reference>
<dbReference type="Proteomes" id="UP001307849">
    <property type="component" value="Unassembled WGS sequence"/>
</dbReference>
<dbReference type="EMBL" id="JAVHJM010000009">
    <property type="protein sequence ID" value="KAK6506183.1"/>
    <property type="molecule type" value="Genomic_DNA"/>
</dbReference>
<gene>
    <name evidence="1" type="ORF">TWF506_011104</name>
</gene>
<dbReference type="AlphaFoldDB" id="A0AAN8NG08"/>
<name>A0AAN8NG08_9PEZI</name>